<dbReference type="SUPFAM" id="SSF63829">
    <property type="entry name" value="Calcium-dependent phosphotriesterase"/>
    <property type="match status" value="1"/>
</dbReference>
<reference evidence="2 3" key="2">
    <citation type="journal article" date="2011" name="PLoS Genet.">
        <title>Caenorhabditis briggsae recombinant inbred line genotypes reveal inter-strain incompatibility and the evolution of recombination.</title>
        <authorList>
            <person name="Ross J.A."/>
            <person name="Koboldt D.C."/>
            <person name="Staisch J.E."/>
            <person name="Chamberlin H.M."/>
            <person name="Gupta B.P."/>
            <person name="Miller R.D."/>
            <person name="Baird S.E."/>
            <person name="Haag E.S."/>
        </authorList>
    </citation>
    <scope>NUCLEOTIDE SEQUENCE [LARGE SCALE GENOMIC DNA]</scope>
    <source>
        <strain evidence="2 3">AF16</strain>
    </source>
</reference>
<dbReference type="EMBL" id="HE601012">
    <property type="protein sequence ID" value="CAP37504.1"/>
    <property type="molecule type" value="Genomic_DNA"/>
</dbReference>
<accession>A8XXY5</accession>
<gene>
    <name evidence="2 4" type="ORF">CBG20503</name>
    <name evidence="2" type="ORF">CBG_20503</name>
</gene>
<protein>
    <submittedName>
        <fullName evidence="2">Protein CBG20503</fullName>
    </submittedName>
</protein>
<dbReference type="STRING" id="6238.A8XXY5"/>
<feature type="non-terminal residue" evidence="2">
    <location>
        <position position="1"/>
    </location>
</feature>
<dbReference type="AlphaFoldDB" id="A8XXY5"/>
<dbReference type="GeneID" id="8588613"/>
<evidence type="ECO:0000313" key="2">
    <source>
        <dbReference type="EMBL" id="CAP37504.1"/>
    </source>
</evidence>
<keyword evidence="3" id="KW-1185">Reference proteome</keyword>
<dbReference type="WormBase" id="CBG20503">
    <property type="protein sequence ID" value="CBP42188"/>
    <property type="gene ID" value="WBGene00039475"/>
</dbReference>
<feature type="region of interest" description="Disordered" evidence="1">
    <location>
        <begin position="1"/>
        <end position="20"/>
    </location>
</feature>
<dbReference type="OMA" id="CFARREV"/>
<dbReference type="FunCoup" id="A8XXY5">
    <property type="interactions" value="119"/>
</dbReference>
<dbReference type="RefSeq" id="XP_002646617.1">
    <property type="nucleotide sequence ID" value="XM_002646571.1"/>
</dbReference>
<evidence type="ECO:0000313" key="4">
    <source>
        <dbReference type="WormBase" id="CBG20503"/>
    </source>
</evidence>
<organism evidence="2 3">
    <name type="scientific">Caenorhabditis briggsae</name>
    <dbReference type="NCBI Taxonomy" id="6238"/>
    <lineage>
        <taxon>Eukaryota</taxon>
        <taxon>Metazoa</taxon>
        <taxon>Ecdysozoa</taxon>
        <taxon>Nematoda</taxon>
        <taxon>Chromadorea</taxon>
        <taxon>Rhabditida</taxon>
        <taxon>Rhabditina</taxon>
        <taxon>Rhabditomorpha</taxon>
        <taxon>Rhabditoidea</taxon>
        <taxon>Rhabditidae</taxon>
        <taxon>Peloderinae</taxon>
        <taxon>Caenorhabditis</taxon>
    </lineage>
</organism>
<dbReference type="HOGENOM" id="CLU_407817_0_0_1"/>
<evidence type="ECO:0000313" key="3">
    <source>
        <dbReference type="Proteomes" id="UP000008549"/>
    </source>
</evidence>
<reference evidence="2 3" key="1">
    <citation type="journal article" date="2003" name="PLoS Biol.">
        <title>The genome sequence of Caenorhabditis briggsae: a platform for comparative genomics.</title>
        <authorList>
            <person name="Stein L.D."/>
            <person name="Bao Z."/>
            <person name="Blasiar D."/>
            <person name="Blumenthal T."/>
            <person name="Brent M.R."/>
            <person name="Chen N."/>
            <person name="Chinwalla A."/>
            <person name="Clarke L."/>
            <person name="Clee C."/>
            <person name="Coghlan A."/>
            <person name="Coulson A."/>
            <person name="D'Eustachio P."/>
            <person name="Fitch D.H."/>
            <person name="Fulton L.A."/>
            <person name="Fulton R.E."/>
            <person name="Griffiths-Jones S."/>
            <person name="Harris T.W."/>
            <person name="Hillier L.W."/>
            <person name="Kamath R."/>
            <person name="Kuwabara P.E."/>
            <person name="Mardis E.R."/>
            <person name="Marra M.A."/>
            <person name="Miner T.L."/>
            <person name="Minx P."/>
            <person name="Mullikin J.C."/>
            <person name="Plumb R.W."/>
            <person name="Rogers J."/>
            <person name="Schein J.E."/>
            <person name="Sohrmann M."/>
            <person name="Spieth J."/>
            <person name="Stajich J.E."/>
            <person name="Wei C."/>
            <person name="Willey D."/>
            <person name="Wilson R.K."/>
            <person name="Durbin R."/>
            <person name="Waterston R.H."/>
        </authorList>
    </citation>
    <scope>NUCLEOTIDE SEQUENCE [LARGE SCALE GENOMIC DNA]</scope>
    <source>
        <strain evidence="2 3">AF16</strain>
    </source>
</reference>
<proteinExistence type="predicted"/>
<name>A8XXY5_CAEBR</name>
<dbReference type="CTD" id="8588613"/>
<evidence type="ECO:0000256" key="1">
    <source>
        <dbReference type="SAM" id="MobiDB-lite"/>
    </source>
</evidence>
<dbReference type="KEGG" id="cbr:CBG_20503"/>
<dbReference type="InParanoid" id="A8XXY5"/>
<dbReference type="Proteomes" id="UP000008549">
    <property type="component" value="Unassembled WGS sequence"/>
</dbReference>
<dbReference type="eggNOG" id="ENOG502SKU1">
    <property type="taxonomic scope" value="Eukaryota"/>
</dbReference>
<sequence length="679" mass="76656">KQVDINQSSISKPSSSNSNSNEHIVELWWCRDCISTVCKQCHLLKGHSEHRSNEWKEQEVLRSCVQALEGRCSRRSEYAHQQKMAVKQLVAKIEVILLNELSGYVERRNEPDRRLISRLNRELINIDSRDERPSIYHVPSPSRPAWKTWNLDVSDPTKMQKVLDMTADIMRLPRHSIAESDVPEIKSSTDWDARLMSLFICESIGIVPVQVNDARSDNMSVIEDRRRGCSVDSSVSRFVREGPYVSSFREKSIPLEEAPRLGSVSSSSICTVDTRPSNVSSLPPLSDYNSHAISILVSVWAELWGKYVSCLLATFGGLLLTFELLVNYNLIFCPCGHPDIPIHRTTSSLQKSQLQSSSITPTPREEDETSSFCFGKSYLTRPICVEAFSTQSKPNKLAVTDSCGGVYITNSRGEIEQNILIKNSSASSVCVDEKNELMYVSVMQSKGRSIHVFDVASNCRKVEVIACPRDPKIEMSRTRWITVGPRGHLFMTSGDNIKSALWTYIRSKKAWKLLKESRKSRYQYLTVAEDQADYKAVVLLTCDAANNRLLLFVIDHSMSLINEYDLSKTYRLNEHIHSPASAIVDKHGNLLILDYASGKLWILLSGVKGVRRLKQVTLPDIVRPQEALGICSRGDVLYLALFNRREILCTQYLEEGVFKSALATSSPIQQRRSTSLPRS</sequence>